<dbReference type="InterPro" id="IPR001128">
    <property type="entry name" value="Cyt_P450"/>
</dbReference>
<dbReference type="Proteomes" id="UP000248423">
    <property type="component" value="Unassembled WGS sequence"/>
</dbReference>
<evidence type="ECO:0000256" key="8">
    <source>
        <dbReference type="ARBA" id="ARBA00023033"/>
    </source>
</evidence>
<dbReference type="Pfam" id="PF00067">
    <property type="entry name" value="p450"/>
    <property type="match status" value="1"/>
</dbReference>
<keyword evidence="11" id="KW-1185">Reference proteome</keyword>
<evidence type="ECO:0000256" key="4">
    <source>
        <dbReference type="ARBA" id="ARBA00022617"/>
    </source>
</evidence>
<dbReference type="InterPro" id="IPR036396">
    <property type="entry name" value="Cyt_P450_sf"/>
</dbReference>
<dbReference type="InterPro" id="IPR002401">
    <property type="entry name" value="Cyt_P450_E_grp-I"/>
</dbReference>
<dbReference type="GO" id="GO:0020037">
    <property type="term" value="F:heme binding"/>
    <property type="evidence" value="ECO:0007669"/>
    <property type="project" value="InterPro"/>
</dbReference>
<dbReference type="GO" id="GO:0004497">
    <property type="term" value="F:monooxygenase activity"/>
    <property type="evidence" value="ECO:0007669"/>
    <property type="project" value="UniProtKB-KW"/>
</dbReference>
<dbReference type="Gene3D" id="1.10.630.10">
    <property type="entry name" value="Cytochrome P450"/>
    <property type="match status" value="1"/>
</dbReference>
<keyword evidence="8" id="KW-0503">Monooxygenase</keyword>
<proteinExistence type="inferred from homology"/>
<evidence type="ECO:0000313" key="11">
    <source>
        <dbReference type="Proteomes" id="UP000248423"/>
    </source>
</evidence>
<dbReference type="OrthoDB" id="10029320at2759"/>
<protein>
    <submittedName>
        <fullName evidence="10">Cytochrome P450</fullName>
    </submittedName>
</protein>
<keyword evidence="6" id="KW-0560">Oxidoreductase</keyword>
<dbReference type="SUPFAM" id="SSF48264">
    <property type="entry name" value="Cytochrome P450"/>
    <property type="match status" value="1"/>
</dbReference>
<evidence type="ECO:0000256" key="6">
    <source>
        <dbReference type="ARBA" id="ARBA00023002"/>
    </source>
</evidence>
<keyword evidence="7 9" id="KW-0408">Iron</keyword>
<dbReference type="PANTHER" id="PTHR24305:SF107">
    <property type="entry name" value="P450, PUTATIVE (EUROFUNG)-RELATED"/>
    <property type="match status" value="1"/>
</dbReference>
<comment type="similarity">
    <text evidence="3">Belongs to the cytochrome P450 family.</text>
</comment>
<evidence type="ECO:0000256" key="2">
    <source>
        <dbReference type="ARBA" id="ARBA00005179"/>
    </source>
</evidence>
<dbReference type="InterPro" id="IPR050121">
    <property type="entry name" value="Cytochrome_P450_monoxygenase"/>
</dbReference>
<evidence type="ECO:0000256" key="1">
    <source>
        <dbReference type="ARBA" id="ARBA00001971"/>
    </source>
</evidence>
<dbReference type="CDD" id="cd11051">
    <property type="entry name" value="CYP59-like"/>
    <property type="match status" value="1"/>
</dbReference>
<organism evidence="10 11">
    <name type="scientific">Aspergillus sclerotiicarbonarius (strain CBS 121057 / IBT 28362)</name>
    <dbReference type="NCBI Taxonomy" id="1448318"/>
    <lineage>
        <taxon>Eukaryota</taxon>
        <taxon>Fungi</taxon>
        <taxon>Dikarya</taxon>
        <taxon>Ascomycota</taxon>
        <taxon>Pezizomycotina</taxon>
        <taxon>Eurotiomycetes</taxon>
        <taxon>Eurotiomycetidae</taxon>
        <taxon>Eurotiales</taxon>
        <taxon>Aspergillaceae</taxon>
        <taxon>Aspergillus</taxon>
        <taxon>Aspergillus subgen. Circumdati</taxon>
    </lineage>
</organism>
<reference evidence="10 11" key="1">
    <citation type="submission" date="2018-02" db="EMBL/GenBank/DDBJ databases">
        <title>The genomes of Aspergillus section Nigri reveals drivers in fungal speciation.</title>
        <authorList>
            <consortium name="DOE Joint Genome Institute"/>
            <person name="Vesth T.C."/>
            <person name="Nybo J."/>
            <person name="Theobald S."/>
            <person name="Brandl J."/>
            <person name="Frisvad J.C."/>
            <person name="Nielsen K.F."/>
            <person name="Lyhne E.K."/>
            <person name="Kogle M.E."/>
            <person name="Kuo A."/>
            <person name="Riley R."/>
            <person name="Clum A."/>
            <person name="Nolan M."/>
            <person name="Lipzen A."/>
            <person name="Salamov A."/>
            <person name="Henrissat B."/>
            <person name="Wiebenga A."/>
            <person name="De vries R.P."/>
            <person name="Grigoriev I.V."/>
            <person name="Mortensen U.H."/>
            <person name="Andersen M.R."/>
            <person name="Baker S.E."/>
        </authorList>
    </citation>
    <scope>NUCLEOTIDE SEQUENCE [LARGE SCALE GENOMIC DNA]</scope>
    <source>
        <strain evidence="10 11">CBS 121057</strain>
    </source>
</reference>
<comment type="cofactor">
    <cofactor evidence="1 9">
        <name>heme</name>
        <dbReference type="ChEBI" id="CHEBI:30413"/>
    </cofactor>
</comment>
<evidence type="ECO:0000256" key="5">
    <source>
        <dbReference type="ARBA" id="ARBA00022723"/>
    </source>
</evidence>
<gene>
    <name evidence="10" type="ORF">BO78DRAFT_457689</name>
</gene>
<comment type="pathway">
    <text evidence="2">Secondary metabolite biosynthesis.</text>
</comment>
<evidence type="ECO:0000313" key="10">
    <source>
        <dbReference type="EMBL" id="PYI11868.1"/>
    </source>
</evidence>
<dbReference type="PANTHER" id="PTHR24305">
    <property type="entry name" value="CYTOCHROME P450"/>
    <property type="match status" value="1"/>
</dbReference>
<dbReference type="AlphaFoldDB" id="A0A319EVH2"/>
<evidence type="ECO:0000256" key="3">
    <source>
        <dbReference type="ARBA" id="ARBA00010617"/>
    </source>
</evidence>
<dbReference type="GO" id="GO:0016705">
    <property type="term" value="F:oxidoreductase activity, acting on paired donors, with incorporation or reduction of molecular oxygen"/>
    <property type="evidence" value="ECO:0007669"/>
    <property type="project" value="InterPro"/>
</dbReference>
<name>A0A319EVH2_ASPSB</name>
<dbReference type="STRING" id="1448318.A0A319EVH2"/>
<feature type="binding site" description="axial binding residue" evidence="9">
    <location>
        <position position="407"/>
    </location>
    <ligand>
        <name>heme</name>
        <dbReference type="ChEBI" id="CHEBI:30413"/>
    </ligand>
    <ligandPart>
        <name>Fe</name>
        <dbReference type="ChEBI" id="CHEBI:18248"/>
    </ligandPart>
</feature>
<dbReference type="EMBL" id="KZ826317">
    <property type="protein sequence ID" value="PYI11868.1"/>
    <property type="molecule type" value="Genomic_DNA"/>
</dbReference>
<accession>A0A319EVH2</accession>
<dbReference type="PRINTS" id="PR00385">
    <property type="entry name" value="P450"/>
</dbReference>
<keyword evidence="5 9" id="KW-0479">Metal-binding</keyword>
<dbReference type="GO" id="GO:0005506">
    <property type="term" value="F:iron ion binding"/>
    <property type="evidence" value="ECO:0007669"/>
    <property type="project" value="InterPro"/>
</dbReference>
<evidence type="ECO:0000256" key="7">
    <source>
        <dbReference type="ARBA" id="ARBA00023004"/>
    </source>
</evidence>
<sequence length="498" mass="56570">MPQWSWIWGHLPLLRRYLARYPSDVFFTYALAGLAAEELPEADMFYLDLWPFSPPFLCICDADAANQVSAKHTFPKSDYLRSLFEPLMGGPSLLTMNSQEWKDWRARFNPGFAHSYLLHHHLPAIVDYVDVFGAKLRERAATGQVFPLEHLATRMTVDLILKATLDDDMDYQNTANPMVDVLRNLIRWAYLGNPLSHLNPFRPLMLKYYSGAMNRYIRRILTDRLNEIKHGQGTAALQTSKSIIALVYQIRLFLFAGHDTTTGSLIYTYHFLSQHPDILRRLQDEHTMIFGEDPASASALLKQNPNLLNQLPYTTAVIKETMRLYPVSGSIRSGVRGATLTDRHGTHYPTEGFHLLNVHPAIQSSPRVWPRPLEFLPERWLAAPGDELYPHNAAGAWRPFEQGPRNCIGQNLSLIEMRVALALTVRAVRIEPAYEEWDAMKRGGGGSLSRLGWQKKATERRTLRGQWVYPIEKGSEASNARDGYPCRVIDLGSGGGRD</sequence>
<dbReference type="PRINTS" id="PR00463">
    <property type="entry name" value="EP450I"/>
</dbReference>
<keyword evidence="4 9" id="KW-0349">Heme</keyword>
<evidence type="ECO:0000256" key="9">
    <source>
        <dbReference type="PIRSR" id="PIRSR602401-1"/>
    </source>
</evidence>
<dbReference type="VEuPathDB" id="FungiDB:BO78DRAFT_457689"/>